<dbReference type="EMBL" id="JBHTHX010002834">
    <property type="protein sequence ID" value="MFD0890989.1"/>
    <property type="molecule type" value="Genomic_DNA"/>
</dbReference>
<sequence length="65" mass="7216">MPPGFAGRLRDWSRGGRIAYVEADFWGGDGSQAAALWENGRQSWSRRRAGLRALETADYGTWEAA</sequence>
<comment type="caution">
    <text evidence="1">The sequence shown here is derived from an EMBL/GenBank/DDBJ whole genome shotgun (WGS) entry which is preliminary data.</text>
</comment>
<protein>
    <submittedName>
        <fullName evidence="1">Uncharacterized protein</fullName>
    </submittedName>
</protein>
<gene>
    <name evidence="1" type="ORF">ACFQ08_41125</name>
</gene>
<evidence type="ECO:0000313" key="2">
    <source>
        <dbReference type="Proteomes" id="UP001597024"/>
    </source>
</evidence>
<evidence type="ECO:0000313" key="1">
    <source>
        <dbReference type="EMBL" id="MFD0890989.1"/>
    </source>
</evidence>
<dbReference type="Proteomes" id="UP001597024">
    <property type="component" value="Unassembled WGS sequence"/>
</dbReference>
<organism evidence="1 2">
    <name type="scientific">Streptosporangium algeriense</name>
    <dbReference type="NCBI Taxonomy" id="1682748"/>
    <lineage>
        <taxon>Bacteria</taxon>
        <taxon>Bacillati</taxon>
        <taxon>Actinomycetota</taxon>
        <taxon>Actinomycetes</taxon>
        <taxon>Streptosporangiales</taxon>
        <taxon>Streptosporangiaceae</taxon>
        <taxon>Streptosporangium</taxon>
    </lineage>
</organism>
<name>A0ABW3E4L2_9ACTN</name>
<keyword evidence="2" id="KW-1185">Reference proteome</keyword>
<reference evidence="2" key="1">
    <citation type="journal article" date="2019" name="Int. J. Syst. Evol. Microbiol.">
        <title>The Global Catalogue of Microorganisms (GCM) 10K type strain sequencing project: providing services to taxonomists for standard genome sequencing and annotation.</title>
        <authorList>
            <consortium name="The Broad Institute Genomics Platform"/>
            <consortium name="The Broad Institute Genome Sequencing Center for Infectious Disease"/>
            <person name="Wu L."/>
            <person name="Ma J."/>
        </authorList>
    </citation>
    <scope>NUCLEOTIDE SEQUENCE [LARGE SCALE GENOMIC DNA]</scope>
    <source>
        <strain evidence="2">CCUG 62974</strain>
    </source>
</reference>
<accession>A0ABW3E4L2</accession>
<proteinExistence type="predicted"/>
<feature type="non-terminal residue" evidence="1">
    <location>
        <position position="65"/>
    </location>
</feature>